<feature type="compositionally biased region" description="Low complexity" evidence="1">
    <location>
        <begin position="27"/>
        <end position="38"/>
    </location>
</feature>
<dbReference type="EMBL" id="JAVFWL010000002">
    <property type="protein sequence ID" value="KAK6734465.1"/>
    <property type="molecule type" value="Genomic_DNA"/>
</dbReference>
<feature type="region of interest" description="Disordered" evidence="1">
    <location>
        <begin position="19"/>
        <end position="39"/>
    </location>
</feature>
<evidence type="ECO:0000313" key="3">
    <source>
        <dbReference type="Proteomes" id="UP001303046"/>
    </source>
</evidence>
<keyword evidence="3" id="KW-1185">Reference proteome</keyword>
<evidence type="ECO:0000313" key="2">
    <source>
        <dbReference type="EMBL" id="KAK6734465.1"/>
    </source>
</evidence>
<reference evidence="2 3" key="1">
    <citation type="submission" date="2023-08" db="EMBL/GenBank/DDBJ databases">
        <title>A Necator americanus chromosomal reference genome.</title>
        <authorList>
            <person name="Ilik V."/>
            <person name="Petrzelkova K.J."/>
            <person name="Pardy F."/>
            <person name="Fuh T."/>
            <person name="Niatou-Singa F.S."/>
            <person name="Gouil Q."/>
            <person name="Baker L."/>
            <person name="Ritchie M.E."/>
            <person name="Jex A.R."/>
            <person name="Gazzola D."/>
            <person name="Li H."/>
            <person name="Toshio Fujiwara R."/>
            <person name="Zhan B."/>
            <person name="Aroian R.V."/>
            <person name="Pafco B."/>
            <person name="Schwarz E.M."/>
        </authorList>
    </citation>
    <scope>NUCLEOTIDE SEQUENCE [LARGE SCALE GENOMIC DNA]</scope>
    <source>
        <strain evidence="2 3">Aroian</strain>
        <tissue evidence="2">Whole animal</tissue>
    </source>
</reference>
<gene>
    <name evidence="2" type="primary">Necator_chrII.g5739</name>
    <name evidence="2" type="ORF">RB195_017946</name>
</gene>
<name>A0ABR1C9J5_NECAM</name>
<protein>
    <submittedName>
        <fullName evidence="2">Uncharacterized protein</fullName>
    </submittedName>
</protein>
<dbReference type="Proteomes" id="UP001303046">
    <property type="component" value="Unassembled WGS sequence"/>
</dbReference>
<organism evidence="2 3">
    <name type="scientific">Necator americanus</name>
    <name type="common">Human hookworm</name>
    <dbReference type="NCBI Taxonomy" id="51031"/>
    <lineage>
        <taxon>Eukaryota</taxon>
        <taxon>Metazoa</taxon>
        <taxon>Ecdysozoa</taxon>
        <taxon>Nematoda</taxon>
        <taxon>Chromadorea</taxon>
        <taxon>Rhabditida</taxon>
        <taxon>Rhabditina</taxon>
        <taxon>Rhabditomorpha</taxon>
        <taxon>Strongyloidea</taxon>
        <taxon>Ancylostomatidae</taxon>
        <taxon>Bunostominae</taxon>
        <taxon>Necator</taxon>
    </lineage>
</organism>
<comment type="caution">
    <text evidence="2">The sequence shown here is derived from an EMBL/GenBank/DDBJ whole genome shotgun (WGS) entry which is preliminary data.</text>
</comment>
<proteinExistence type="predicted"/>
<sequence>MRIYDLCVCVAEQMITGKHLGPRRRSSSSQSQRTTPRPVCAPATLRSLRCSRTPAPRVLMTRRRRVISTRRVATVIRTLNDLSAGKQAKRLAWLQQGDYGLEQLMQLDDHTEVEEMEMNSFW</sequence>
<evidence type="ECO:0000256" key="1">
    <source>
        <dbReference type="SAM" id="MobiDB-lite"/>
    </source>
</evidence>
<accession>A0ABR1C9J5</accession>